<protein>
    <submittedName>
        <fullName evidence="1">G11932 protein</fullName>
    </submittedName>
</protein>
<organism evidence="1 2">
    <name type="scientific">Coccomyxa viridis</name>
    <dbReference type="NCBI Taxonomy" id="1274662"/>
    <lineage>
        <taxon>Eukaryota</taxon>
        <taxon>Viridiplantae</taxon>
        <taxon>Chlorophyta</taxon>
        <taxon>core chlorophytes</taxon>
        <taxon>Trebouxiophyceae</taxon>
        <taxon>Trebouxiophyceae incertae sedis</taxon>
        <taxon>Coccomyxaceae</taxon>
        <taxon>Coccomyxa</taxon>
    </lineage>
</organism>
<accession>A0ABP1G9G0</accession>
<sequence length="96" mass="10469">MALNSAVIHNLSTGSRKVHQLEEGFLDVRKLDIPANTLYVFICHGESQSVLVALRVDGNGYLDLNGLPPDRYPGTWENPIYIKAGKGGILTCSCLI</sequence>
<evidence type="ECO:0000313" key="2">
    <source>
        <dbReference type="Proteomes" id="UP001497392"/>
    </source>
</evidence>
<keyword evidence="2" id="KW-1185">Reference proteome</keyword>
<name>A0ABP1G9G0_9CHLO</name>
<comment type="caution">
    <text evidence="1">The sequence shown here is derived from an EMBL/GenBank/DDBJ whole genome shotgun (WGS) entry which is preliminary data.</text>
</comment>
<proteinExistence type="predicted"/>
<dbReference type="EMBL" id="CAXHTA020000019">
    <property type="protein sequence ID" value="CAL5228747.1"/>
    <property type="molecule type" value="Genomic_DNA"/>
</dbReference>
<gene>
    <name evidence="1" type="primary">g11932</name>
    <name evidence="1" type="ORF">VP750_LOCUS10653</name>
</gene>
<evidence type="ECO:0000313" key="1">
    <source>
        <dbReference type="EMBL" id="CAL5228747.1"/>
    </source>
</evidence>
<reference evidence="1 2" key="1">
    <citation type="submission" date="2024-06" db="EMBL/GenBank/DDBJ databases">
        <authorList>
            <person name="Kraege A."/>
            <person name="Thomma B."/>
        </authorList>
    </citation>
    <scope>NUCLEOTIDE SEQUENCE [LARGE SCALE GENOMIC DNA]</scope>
</reference>
<dbReference type="Proteomes" id="UP001497392">
    <property type="component" value="Unassembled WGS sequence"/>
</dbReference>